<sequence length="209" mass="23627">MKKLLMALVATISLLTIPAHAMDFREGVHYKEISDETTSKPEIIEFFSFYCGSCYQFSPFSDMLADTYPDAFKAYQVDFIAPRNMGEVIVQSWAAANVLGVADEFKTRLFHQHFVERKQSNSLNDVKAVLASVGVSSQQFEQAYGSFAVRSLTNRMRTSAKDFNVRGTPTYIINSKYQVLQQGFRDSGANFFSDLEELVEYLLTKDGVQ</sequence>
<name>A0A432X8S8_9GAMM</name>
<dbReference type="PANTHER" id="PTHR35891:SF2">
    <property type="entry name" value="THIOL:DISULFIDE INTERCHANGE PROTEIN DSBA"/>
    <property type="match status" value="1"/>
</dbReference>
<dbReference type="InterPro" id="IPR001853">
    <property type="entry name" value="DSBA-like_thioredoxin_dom"/>
</dbReference>
<protein>
    <recommendedName>
        <fullName evidence="7">Thiol:disulfide interchange protein</fullName>
    </recommendedName>
</protein>
<accession>A0A432X8S8</accession>
<feature type="domain" description="Thioredoxin" evidence="10">
    <location>
        <begin position="13"/>
        <end position="204"/>
    </location>
</feature>
<evidence type="ECO:0000256" key="5">
    <source>
        <dbReference type="ARBA" id="ARBA00023157"/>
    </source>
</evidence>
<dbReference type="Gene3D" id="3.40.30.10">
    <property type="entry name" value="Glutaredoxin"/>
    <property type="match status" value="1"/>
</dbReference>
<dbReference type="RefSeq" id="WP_126756159.1">
    <property type="nucleotide sequence ID" value="NZ_PIPQ01000001.1"/>
</dbReference>
<dbReference type="InterPro" id="IPR013766">
    <property type="entry name" value="Thioredoxin_domain"/>
</dbReference>
<proteinExistence type="inferred from homology"/>
<dbReference type="PIRSF" id="PIRSF001488">
    <property type="entry name" value="Tdi_protein"/>
    <property type="match status" value="1"/>
</dbReference>
<dbReference type="Pfam" id="PF01323">
    <property type="entry name" value="DSBA"/>
    <property type="match status" value="1"/>
</dbReference>
<dbReference type="SUPFAM" id="SSF52833">
    <property type="entry name" value="Thioredoxin-like"/>
    <property type="match status" value="1"/>
</dbReference>
<dbReference type="InterPro" id="IPR050824">
    <property type="entry name" value="Thiol_disulfide_DsbA"/>
</dbReference>
<comment type="subcellular location">
    <subcellularLocation>
        <location evidence="1 7">Periplasm</location>
    </subcellularLocation>
</comment>
<dbReference type="Proteomes" id="UP000286976">
    <property type="component" value="Unassembled WGS sequence"/>
</dbReference>
<keyword evidence="6" id="KW-0676">Redox-active center</keyword>
<evidence type="ECO:0000256" key="1">
    <source>
        <dbReference type="ARBA" id="ARBA00004418"/>
    </source>
</evidence>
<evidence type="ECO:0000256" key="4">
    <source>
        <dbReference type="ARBA" id="ARBA00022764"/>
    </source>
</evidence>
<dbReference type="GO" id="GO:0016853">
    <property type="term" value="F:isomerase activity"/>
    <property type="evidence" value="ECO:0007669"/>
    <property type="project" value="UniProtKB-KW"/>
</dbReference>
<evidence type="ECO:0000313" key="11">
    <source>
        <dbReference type="EMBL" id="RUO43769.1"/>
    </source>
</evidence>
<dbReference type="EMBL" id="PIPQ01000001">
    <property type="protein sequence ID" value="RUO43769.1"/>
    <property type="molecule type" value="Genomic_DNA"/>
</dbReference>
<feature type="chain" id="PRO_5019582335" description="Thiol:disulfide interchange protein" evidence="9">
    <location>
        <begin position="22"/>
        <end position="209"/>
    </location>
</feature>
<evidence type="ECO:0000313" key="12">
    <source>
        <dbReference type="Proteomes" id="UP000286976"/>
    </source>
</evidence>
<keyword evidence="5 7" id="KW-1015">Disulfide bond</keyword>
<dbReference type="PROSITE" id="PS51352">
    <property type="entry name" value="THIOREDOXIN_2"/>
    <property type="match status" value="1"/>
</dbReference>
<keyword evidence="3 9" id="KW-0732">Signal</keyword>
<dbReference type="GO" id="GO:0016491">
    <property type="term" value="F:oxidoreductase activity"/>
    <property type="evidence" value="ECO:0007669"/>
    <property type="project" value="InterPro"/>
</dbReference>
<evidence type="ECO:0000256" key="7">
    <source>
        <dbReference type="PIRNR" id="PIRNR001488"/>
    </source>
</evidence>
<feature type="signal peptide" evidence="9">
    <location>
        <begin position="1"/>
        <end position="21"/>
    </location>
</feature>
<feature type="disulfide bond" description="Redox-active" evidence="8">
    <location>
        <begin position="51"/>
        <end position="54"/>
    </location>
</feature>
<dbReference type="InterPro" id="IPR023205">
    <property type="entry name" value="DsbA/DsbL"/>
</dbReference>
<dbReference type="PANTHER" id="PTHR35891">
    <property type="entry name" value="THIOL:DISULFIDE INTERCHANGE PROTEIN DSBA"/>
    <property type="match status" value="1"/>
</dbReference>
<dbReference type="AlphaFoldDB" id="A0A432X8S8"/>
<dbReference type="CDD" id="cd03019">
    <property type="entry name" value="DsbA_DsbA"/>
    <property type="match status" value="1"/>
</dbReference>
<evidence type="ECO:0000256" key="3">
    <source>
        <dbReference type="ARBA" id="ARBA00022729"/>
    </source>
</evidence>
<evidence type="ECO:0000256" key="6">
    <source>
        <dbReference type="ARBA" id="ARBA00023284"/>
    </source>
</evidence>
<comment type="caution">
    <text evidence="11">The sequence shown here is derived from an EMBL/GenBank/DDBJ whole genome shotgun (WGS) entry which is preliminary data.</text>
</comment>
<evidence type="ECO:0000256" key="9">
    <source>
        <dbReference type="SAM" id="SignalP"/>
    </source>
</evidence>
<dbReference type="OrthoDB" id="9784896at2"/>
<organism evidence="11 12">
    <name type="scientific">Aliidiomarina taiwanensis</name>
    <dbReference type="NCBI Taxonomy" id="946228"/>
    <lineage>
        <taxon>Bacteria</taxon>
        <taxon>Pseudomonadati</taxon>
        <taxon>Pseudomonadota</taxon>
        <taxon>Gammaproteobacteria</taxon>
        <taxon>Alteromonadales</taxon>
        <taxon>Idiomarinaceae</taxon>
        <taxon>Aliidiomarina</taxon>
    </lineage>
</organism>
<keyword evidence="12" id="KW-1185">Reference proteome</keyword>
<evidence type="ECO:0000259" key="10">
    <source>
        <dbReference type="PROSITE" id="PS51352"/>
    </source>
</evidence>
<gene>
    <name evidence="11" type="ORF">CWE15_00770</name>
</gene>
<evidence type="ECO:0000256" key="2">
    <source>
        <dbReference type="ARBA" id="ARBA00005791"/>
    </source>
</evidence>
<comment type="similarity">
    <text evidence="2">Belongs to the thioredoxin family. DsbA subfamily.</text>
</comment>
<dbReference type="InterPro" id="IPR036249">
    <property type="entry name" value="Thioredoxin-like_sf"/>
</dbReference>
<keyword evidence="4 7" id="KW-0574">Periplasm</keyword>
<evidence type="ECO:0000256" key="8">
    <source>
        <dbReference type="PIRSR" id="PIRSR001488-1"/>
    </source>
</evidence>
<reference evidence="11 12" key="1">
    <citation type="journal article" date="2011" name="Front. Microbiol.">
        <title>Genomic signatures of strain selection and enhancement in Bacillus atrophaeus var. globigii, a historical biowarfare simulant.</title>
        <authorList>
            <person name="Gibbons H.S."/>
            <person name="Broomall S.M."/>
            <person name="McNew L.A."/>
            <person name="Daligault H."/>
            <person name="Chapman C."/>
            <person name="Bruce D."/>
            <person name="Karavis M."/>
            <person name="Krepps M."/>
            <person name="McGregor P.A."/>
            <person name="Hong C."/>
            <person name="Park K.H."/>
            <person name="Akmal A."/>
            <person name="Feldman A."/>
            <person name="Lin J.S."/>
            <person name="Chang W.E."/>
            <person name="Higgs B.W."/>
            <person name="Demirev P."/>
            <person name="Lindquist J."/>
            <person name="Liem A."/>
            <person name="Fochler E."/>
            <person name="Read T.D."/>
            <person name="Tapia R."/>
            <person name="Johnson S."/>
            <person name="Bishop-Lilly K.A."/>
            <person name="Detter C."/>
            <person name="Han C."/>
            <person name="Sozhamannan S."/>
            <person name="Rosenzweig C.N."/>
            <person name="Skowronski E.W."/>
        </authorList>
    </citation>
    <scope>NUCLEOTIDE SEQUENCE [LARGE SCALE GENOMIC DNA]</scope>
    <source>
        <strain evidence="11 12">AIT1</strain>
    </source>
</reference>
<keyword evidence="11" id="KW-0413">Isomerase</keyword>
<dbReference type="GO" id="GO:0042597">
    <property type="term" value="C:periplasmic space"/>
    <property type="evidence" value="ECO:0007669"/>
    <property type="project" value="UniProtKB-SubCell"/>
</dbReference>